<evidence type="ECO:0000313" key="9">
    <source>
        <dbReference type="EMBL" id="PQP21966.1"/>
    </source>
</evidence>
<evidence type="ECO:0000259" key="7">
    <source>
        <dbReference type="Pfam" id="PF00441"/>
    </source>
</evidence>
<evidence type="ECO:0000256" key="5">
    <source>
        <dbReference type="ARBA" id="ARBA00023002"/>
    </source>
</evidence>
<dbReference type="Gene3D" id="1.20.140.10">
    <property type="entry name" value="Butyryl-CoA Dehydrogenase, subunit A, domain 3"/>
    <property type="match status" value="1"/>
</dbReference>
<dbReference type="Pfam" id="PF00441">
    <property type="entry name" value="Acyl-CoA_dh_1"/>
    <property type="match status" value="1"/>
</dbReference>
<feature type="region of interest" description="Disordered" evidence="6">
    <location>
        <begin position="1"/>
        <end position="31"/>
    </location>
</feature>
<dbReference type="InterPro" id="IPR009100">
    <property type="entry name" value="AcylCoA_DH/oxidase_NM_dom_sf"/>
</dbReference>
<dbReference type="GO" id="GO:0003995">
    <property type="term" value="F:acyl-CoA dehydrogenase activity"/>
    <property type="evidence" value="ECO:0007669"/>
    <property type="project" value="TreeGrafter"/>
</dbReference>
<comment type="caution">
    <text evidence="9">The sequence shown here is derived from an EMBL/GenBank/DDBJ whole genome shotgun (WGS) entry which is preliminary data.</text>
</comment>
<gene>
    <name evidence="9" type="ORF">C5613_24830</name>
</gene>
<dbReference type="Pfam" id="PF02771">
    <property type="entry name" value="Acyl-CoA_dh_N"/>
    <property type="match status" value="1"/>
</dbReference>
<keyword evidence="4" id="KW-0274">FAD</keyword>
<evidence type="ECO:0000256" key="6">
    <source>
        <dbReference type="SAM" id="MobiDB-lite"/>
    </source>
</evidence>
<dbReference type="SUPFAM" id="SSF56645">
    <property type="entry name" value="Acyl-CoA dehydrogenase NM domain-like"/>
    <property type="match status" value="1"/>
</dbReference>
<reference evidence="10" key="1">
    <citation type="submission" date="2018-02" db="EMBL/GenBank/DDBJ databases">
        <title>Draft genome sequencing of Rhodococcus opacus KU647198.</title>
        <authorList>
            <person name="Zheng B.-X."/>
        </authorList>
    </citation>
    <scope>NUCLEOTIDE SEQUENCE [LARGE SCALE GENOMIC DNA]</scope>
    <source>
        <strain evidence="10">04-OD7</strain>
    </source>
</reference>
<dbReference type="InterPro" id="IPR037069">
    <property type="entry name" value="AcylCoA_DH/ox_N_sf"/>
</dbReference>
<evidence type="ECO:0000256" key="2">
    <source>
        <dbReference type="ARBA" id="ARBA00009347"/>
    </source>
</evidence>
<protein>
    <submittedName>
        <fullName evidence="9">Acyl-CoA dehydrogenase</fullName>
    </submittedName>
</protein>
<keyword evidence="3" id="KW-0285">Flavoprotein</keyword>
<name>A0A2S8J4H9_RHOOP</name>
<keyword evidence="5" id="KW-0560">Oxidoreductase</keyword>
<dbReference type="Gene3D" id="2.40.110.10">
    <property type="entry name" value="Butyryl-CoA Dehydrogenase, subunit A, domain 2"/>
    <property type="match status" value="1"/>
</dbReference>
<evidence type="ECO:0000256" key="3">
    <source>
        <dbReference type="ARBA" id="ARBA00022630"/>
    </source>
</evidence>
<evidence type="ECO:0000256" key="4">
    <source>
        <dbReference type="ARBA" id="ARBA00022827"/>
    </source>
</evidence>
<dbReference type="InterPro" id="IPR036250">
    <property type="entry name" value="AcylCo_DH-like_C"/>
</dbReference>
<dbReference type="Gene3D" id="1.10.540.10">
    <property type="entry name" value="Acyl-CoA dehydrogenase/oxidase, N-terminal domain"/>
    <property type="match status" value="1"/>
</dbReference>
<evidence type="ECO:0000313" key="10">
    <source>
        <dbReference type="Proteomes" id="UP000239290"/>
    </source>
</evidence>
<feature type="domain" description="Acyl-CoA dehydrogenase/oxidase N-terminal" evidence="8">
    <location>
        <begin position="27"/>
        <end position="137"/>
    </location>
</feature>
<dbReference type="SUPFAM" id="SSF47203">
    <property type="entry name" value="Acyl-CoA dehydrogenase C-terminal domain-like"/>
    <property type="match status" value="1"/>
</dbReference>
<dbReference type="Proteomes" id="UP000239290">
    <property type="component" value="Unassembled WGS sequence"/>
</dbReference>
<dbReference type="InterPro" id="IPR009075">
    <property type="entry name" value="AcylCo_DH/oxidase_C"/>
</dbReference>
<comment type="cofactor">
    <cofactor evidence="1">
        <name>FAD</name>
        <dbReference type="ChEBI" id="CHEBI:57692"/>
    </cofactor>
</comment>
<dbReference type="GO" id="GO:0050660">
    <property type="term" value="F:flavin adenine dinucleotide binding"/>
    <property type="evidence" value="ECO:0007669"/>
    <property type="project" value="InterPro"/>
</dbReference>
<dbReference type="AlphaFoldDB" id="A0A2S8J4H9"/>
<proteinExistence type="inferred from homology"/>
<dbReference type="EMBL" id="PUIO01000033">
    <property type="protein sequence ID" value="PQP21966.1"/>
    <property type="molecule type" value="Genomic_DNA"/>
</dbReference>
<dbReference type="PANTHER" id="PTHR43884">
    <property type="entry name" value="ACYL-COA DEHYDROGENASE"/>
    <property type="match status" value="1"/>
</dbReference>
<comment type="similarity">
    <text evidence="2">Belongs to the acyl-CoA dehydrogenase family.</text>
</comment>
<dbReference type="InterPro" id="IPR046373">
    <property type="entry name" value="Acyl-CoA_Oxase/DH_mid-dom_sf"/>
</dbReference>
<evidence type="ECO:0000259" key="8">
    <source>
        <dbReference type="Pfam" id="PF02771"/>
    </source>
</evidence>
<dbReference type="PANTHER" id="PTHR43884:SF20">
    <property type="entry name" value="ACYL-COA DEHYDROGENASE FADE28"/>
    <property type="match status" value="1"/>
</dbReference>
<accession>A0A2S8J4H9</accession>
<evidence type="ECO:0000256" key="1">
    <source>
        <dbReference type="ARBA" id="ARBA00001974"/>
    </source>
</evidence>
<dbReference type="InterPro" id="IPR013786">
    <property type="entry name" value="AcylCoA_DH/ox_N"/>
</dbReference>
<organism evidence="9 10">
    <name type="scientific">Rhodococcus opacus</name>
    <name type="common">Nocardia opaca</name>
    <dbReference type="NCBI Taxonomy" id="37919"/>
    <lineage>
        <taxon>Bacteria</taxon>
        <taxon>Bacillati</taxon>
        <taxon>Actinomycetota</taxon>
        <taxon>Actinomycetes</taxon>
        <taxon>Mycobacteriales</taxon>
        <taxon>Nocardiaceae</taxon>
        <taxon>Rhodococcus</taxon>
    </lineage>
</organism>
<sequence>MTTTRPRPPASDKEREESPVTQPGNTELADLRSSIRGLLERRLPPGNVRKVTDGDEPYDRGLWRSLNDDFGLAAMAVPEDLGGLDAGPAAMAVIGEELGRALAPVPFLSSVVLAAKALSLAADTHAADTWLPRLLDGAIGTAALTDRAGRPVAQGSGVQVTGDGGDTRLHGVRGFVPDVAVATVLIVAAQSPSGTVLYAIEPDRDGVSVAPVRMHDRTRRLADVAFDGTPCTPDDIVAAGSTADALLDHLYCAAHVALAADASGGARRILDLSVQYAKERVQFDRVIGSFQAVKHKLADAYVQVEGATAAASGSAIALARNDLDKARLSAAFARDAYVRVAGDAVQVHGGIGYTWEHVCHLHFKRAQLDHDLFGSADWHRSAAVEGLLPTG</sequence>
<feature type="domain" description="Acyl-CoA dehydrogenase/oxidase C-terminal" evidence="7">
    <location>
        <begin position="256"/>
        <end position="386"/>
    </location>
</feature>